<proteinExistence type="predicted"/>
<evidence type="ECO:0000313" key="3">
    <source>
        <dbReference type="Proteomes" id="UP000327179"/>
    </source>
</evidence>
<feature type="chain" id="PRO_5023903083" evidence="1">
    <location>
        <begin position="20"/>
        <end position="291"/>
    </location>
</feature>
<reference evidence="2 3" key="1">
    <citation type="submission" date="2019-08" db="EMBL/GenBank/DDBJ databases">
        <title>Whole-genome Sequencing of e-waste polymer degrading bacterium Pseudomonas sp. strain PE08.</title>
        <authorList>
            <person name="Kirdat K."/>
            <person name="Debbarma P."/>
            <person name="Narawade N."/>
            <person name="Suyal D."/>
            <person name="Thorat V."/>
            <person name="Shouche Y."/>
            <person name="Goel R."/>
            <person name="Yadav A."/>
        </authorList>
    </citation>
    <scope>NUCLEOTIDE SEQUENCE [LARGE SCALE GENOMIC DNA]</scope>
    <source>
        <strain evidence="2 3">PE08</strain>
    </source>
</reference>
<gene>
    <name evidence="2" type="ORF">FXN65_13875</name>
</gene>
<evidence type="ECO:0000256" key="1">
    <source>
        <dbReference type="SAM" id="SignalP"/>
    </source>
</evidence>
<accession>A0A5J6QQY4</accession>
<sequence>MNIKLLLGALLLGPLVISAGCKPGSDEQVVQRNWVSVPALPIIQDAVSSLEPTFSGKRDASLMSQVCGLARGELTQKQVDDNLRKAGIKLDEKAKDATVLLYNGDKAGQATACAAYLATNVLQPVDAREFMRSVAKPKEEGKPAQPTLQLDRARLRQMLPIKVAEAKANGDVFALIATELQRRPGLTVAEYRKQAVELFARLAPQYLQRIKDQLPPHGAIYRLKRLDAERFAFGSSLGAYFEYGIDSGLVFKQNGLTWYGDGKLLGQEYPLQVDYFPEAVIPGNQRGNGVL</sequence>
<protein>
    <submittedName>
        <fullName evidence="2">Uncharacterized protein</fullName>
    </submittedName>
</protein>
<dbReference type="PROSITE" id="PS51257">
    <property type="entry name" value="PROKAR_LIPOPROTEIN"/>
    <property type="match status" value="1"/>
</dbReference>
<dbReference type="AlphaFoldDB" id="A0A5J6QQY4"/>
<keyword evidence="3" id="KW-1185">Reference proteome</keyword>
<organism evidence="2 3">
    <name type="scientific">Metapseudomonas lalkuanensis</name>
    <dbReference type="NCBI Taxonomy" id="2604832"/>
    <lineage>
        <taxon>Bacteria</taxon>
        <taxon>Pseudomonadati</taxon>
        <taxon>Pseudomonadota</taxon>
        <taxon>Gammaproteobacteria</taxon>
        <taxon>Pseudomonadales</taxon>
        <taxon>Pseudomonadaceae</taxon>
        <taxon>Metapseudomonas</taxon>
    </lineage>
</organism>
<evidence type="ECO:0000313" key="2">
    <source>
        <dbReference type="EMBL" id="QEY63099.1"/>
    </source>
</evidence>
<dbReference type="EMBL" id="CP043311">
    <property type="protein sequence ID" value="QEY63099.1"/>
    <property type="molecule type" value="Genomic_DNA"/>
</dbReference>
<feature type="signal peptide" evidence="1">
    <location>
        <begin position="1"/>
        <end position="19"/>
    </location>
</feature>
<dbReference type="Proteomes" id="UP000327179">
    <property type="component" value="Chromosome"/>
</dbReference>
<name>A0A5J6QQY4_9GAMM</name>
<dbReference type="KEGG" id="plal:FXN65_13875"/>
<dbReference type="RefSeq" id="WP_151133751.1">
    <property type="nucleotide sequence ID" value="NZ_CP043311.1"/>
</dbReference>
<keyword evidence="1" id="KW-0732">Signal</keyword>